<protein>
    <submittedName>
        <fullName evidence="10">Fungal specific transcription factor domain-containing protein</fullName>
    </submittedName>
</protein>
<name>K1WUA2_MARBU</name>
<dbReference type="Pfam" id="PF04082">
    <property type="entry name" value="Fungal_trans"/>
    <property type="match status" value="1"/>
</dbReference>
<reference evidence="10 11" key="1">
    <citation type="journal article" date="2012" name="BMC Genomics">
        <title>Sequencing the genome of Marssonina brunnea reveals fungus-poplar co-evolution.</title>
        <authorList>
            <person name="Zhu S."/>
            <person name="Cao Y.-Z."/>
            <person name="Jiang C."/>
            <person name="Tan B.-Y."/>
            <person name="Wang Z."/>
            <person name="Feng S."/>
            <person name="Zhang L."/>
            <person name="Su X.-H."/>
            <person name="Brejova B."/>
            <person name="Vinar T."/>
            <person name="Xu M."/>
            <person name="Wang M.-X."/>
            <person name="Zhang S.-G."/>
            <person name="Huang M.-R."/>
            <person name="Wu R."/>
            <person name="Zhou Y."/>
        </authorList>
    </citation>
    <scope>NUCLEOTIDE SEQUENCE [LARGE SCALE GENOMIC DNA]</scope>
    <source>
        <strain evidence="10 11">MB_m1</strain>
    </source>
</reference>
<evidence type="ECO:0000256" key="6">
    <source>
        <dbReference type="ARBA" id="ARBA00023163"/>
    </source>
</evidence>
<dbReference type="SMART" id="SM00906">
    <property type="entry name" value="Fungal_trans"/>
    <property type="match status" value="1"/>
</dbReference>
<dbReference type="SUPFAM" id="SSF57701">
    <property type="entry name" value="Zn2/Cys6 DNA-binding domain"/>
    <property type="match status" value="1"/>
</dbReference>
<dbReference type="PANTHER" id="PTHR47782">
    <property type="entry name" value="ZN(II)2CYS6 TRANSCRIPTION FACTOR (EUROFUNG)-RELATED"/>
    <property type="match status" value="1"/>
</dbReference>
<feature type="region of interest" description="Disordered" evidence="8">
    <location>
        <begin position="1292"/>
        <end position="1321"/>
    </location>
</feature>
<dbReference type="Proteomes" id="UP000006753">
    <property type="component" value="Unassembled WGS sequence"/>
</dbReference>
<evidence type="ECO:0000256" key="5">
    <source>
        <dbReference type="ARBA" id="ARBA00023125"/>
    </source>
</evidence>
<dbReference type="PROSITE" id="PS00463">
    <property type="entry name" value="ZN2_CY6_FUNGAL_1"/>
    <property type="match status" value="1"/>
</dbReference>
<feature type="region of interest" description="Disordered" evidence="8">
    <location>
        <begin position="1506"/>
        <end position="1535"/>
    </location>
</feature>
<sequence>MDAADLFRQAETSVNRAREAKALRARESSHESDIEPSPRIAHTLTACCRCRQRKTRCDPNLPRCLPCERAGATCEYYDTSKGKKISRTYVIRLQDKVRALENELSQYTEDEGSPQNTEDIVRPGGLVRLDEDDETPRFLGPSSGIAMTRLVMEEAKKYTDSRSIRELVPEVRQRRGPLPSPEAATGRKKSYPMISAVPAPTLPSRLVTDKLLEVFNQKAQYLMPTLHEPTLQKDVQEVYDGNSDPYKNFVVRMVLAIAMQKLDTQYAGLADSYYLAAMVYMEAVIRPKDIKTLQCLVLVAMYSLLTPTRTAIYYVVGLATKLCQQLGLAEEKTITQGVSLGLVNPLQLDMRRRLSWIILSMEFGLAQSMGRPSSFATGQDHVDVEFFEPIDDEYITADGILPGPVSEKKTVAIHFLRMRLLQAEIRRVLYQRKRSEPKSEDHPWYAQMEQKLKDWVEACPTNPPWSKDWFIGRHRTMIMTLLRPSPQVPKPMTRSAKMCYDAASNNIRDLSKQMETCVVDITWIFVLNLFQAVNTMLWSISYPEVRALHPKDELEENIDIALGIIVKCRERWPGTGAASQLYSKLAKACLKSYDTMDHLQVSSSQSVTSPASLTDANSPSASEQSSATPNSIAFSQKTFSPTTPQFSYVFGQMPEPVNTFPPPPPTFRSGSIFGTPPNIQTDRRFSYFPPEFTHPHGLPNAWNQVAPSQQVQMPAPPPPQMAHPVNPDPAYLMQSSSFAFGSHAGEDHDYRNMRKGSLNPQQYVELMETLETDGLTEMDNFMKVITFAGLVLALPGMPFPYACEENQALSELDIGAGFAAPRFAGSSRIAATGSMAKKKNKSATVGDADEDIMPAPPTSSGSSSASNSKPKAKTPLQNGLIICRNKHWRYISSFHGPWLQLPPEILESLANNNYNLPRPRPIDPAVFFDLLKIRQLVDDATNLAVRAASGVTSSSLTNSLNAGNGLLGNGGAALGLGLGGGGGNAKLSRERKHRMREQATQKLSKAYHLDEIACSVATMQSASTLEDVAHLVLQRNPLDADAKYVHFFHEKIPSRQLAECTSLEPLDEVIAERPSEPEILRTRAVTKIFKEDYVGAAQDLTLALQVCRYHQNQHKAGRQQLQLASEAAAEAQRNSNSRWREEIKLDEADHPSSLETQLLFHRAGVYLTIACQHVNDALPPRPMRNGANGAKAQPVNDDASAAKEPPEMTPAEKEAHRKRLDARKIVKTNAKRALRDYVSYLSHFDYTPGLPAEVTEEFIRKVNQDTNGYKMPKSQGHSRLDLESNASLSNGQLSDALVPHNGSQNRNRHHPSPNRSEYPTLPPLVVHQMSALFSATPPADLPPYPETAPALTAKQQLQATQNEAAKAILAQTDCHEALTYHPLLTDALHSLLLCHCLVQTSARELQRHAHMVARLARVCDGYPIFQAARSPSRADWIEVVRRGDNWVGLQHSWESLCAPAPLPGQVPQNQQKETAAEKKERLKQQAIMEALEDDRVHDEASFHAAVAARQRRQEEEARKAEGREMPKRWAQEDGKEYPISTDRAQAIVRWVREAPVGGEAGGPRKKKKNPKAGTKGKAPVHVEESMAGLKVEDADEFEVEEVVE</sequence>
<feature type="region of interest" description="Disordered" evidence="8">
    <location>
        <begin position="1554"/>
        <end position="1593"/>
    </location>
</feature>
<dbReference type="GO" id="GO:0006351">
    <property type="term" value="P:DNA-templated transcription"/>
    <property type="evidence" value="ECO:0007669"/>
    <property type="project" value="InterPro"/>
</dbReference>
<dbReference type="CDD" id="cd00067">
    <property type="entry name" value="GAL4"/>
    <property type="match status" value="1"/>
</dbReference>
<keyword evidence="4" id="KW-0805">Transcription regulation</keyword>
<feature type="compositionally biased region" description="Low complexity" evidence="8">
    <location>
        <begin position="604"/>
        <end position="614"/>
    </location>
</feature>
<dbReference type="InterPro" id="IPR052202">
    <property type="entry name" value="Yeast_MetPath_Reg"/>
</dbReference>
<keyword evidence="3" id="KW-0862">Zinc</keyword>
<evidence type="ECO:0000313" key="11">
    <source>
        <dbReference type="Proteomes" id="UP000006753"/>
    </source>
</evidence>
<feature type="compositionally biased region" description="Low complexity" evidence="8">
    <location>
        <begin position="858"/>
        <end position="874"/>
    </location>
</feature>
<feature type="compositionally biased region" description="Basic and acidic residues" evidence="8">
    <location>
        <begin position="1200"/>
        <end position="1215"/>
    </location>
</feature>
<dbReference type="SMART" id="SM00066">
    <property type="entry name" value="GAL4"/>
    <property type="match status" value="1"/>
</dbReference>
<gene>
    <name evidence="10" type="ORF">MBM_09637</name>
</gene>
<feature type="domain" description="Zn(2)-C6 fungal-type" evidence="9">
    <location>
        <begin position="46"/>
        <end position="76"/>
    </location>
</feature>
<dbReference type="OrthoDB" id="5416384at2759"/>
<proteinExistence type="predicted"/>
<evidence type="ECO:0000256" key="1">
    <source>
        <dbReference type="ARBA" id="ARBA00004123"/>
    </source>
</evidence>
<dbReference type="InterPro" id="IPR007219">
    <property type="entry name" value="XnlR_reg_dom"/>
</dbReference>
<dbReference type="InParanoid" id="K1WUA2"/>
<dbReference type="PANTHER" id="PTHR47782:SF8">
    <property type="entry name" value="ZN(II)2CYS6 TRANSCRIPTION FACTOR (EUROFUNG)"/>
    <property type="match status" value="1"/>
</dbReference>
<feature type="compositionally biased region" description="Polar residues" evidence="8">
    <location>
        <begin position="615"/>
        <end position="629"/>
    </location>
</feature>
<dbReference type="GO" id="GO:0045944">
    <property type="term" value="P:positive regulation of transcription by RNA polymerase II"/>
    <property type="evidence" value="ECO:0007669"/>
    <property type="project" value="TreeGrafter"/>
</dbReference>
<keyword evidence="11" id="KW-1185">Reference proteome</keyword>
<dbReference type="GO" id="GO:0043565">
    <property type="term" value="F:sequence-specific DNA binding"/>
    <property type="evidence" value="ECO:0007669"/>
    <property type="project" value="TreeGrafter"/>
</dbReference>
<keyword evidence="5" id="KW-0238">DNA-binding</keyword>
<feature type="region of interest" description="Disordered" evidence="8">
    <location>
        <begin position="1461"/>
        <end position="1481"/>
    </location>
</feature>
<dbReference type="Gene3D" id="4.10.240.10">
    <property type="entry name" value="Zn(2)-C6 fungal-type DNA-binding domain"/>
    <property type="match status" value="1"/>
</dbReference>
<keyword evidence="6" id="KW-0804">Transcription</keyword>
<comment type="subcellular location">
    <subcellularLocation>
        <location evidence="1">Nucleus</location>
    </subcellularLocation>
</comment>
<evidence type="ECO:0000256" key="4">
    <source>
        <dbReference type="ARBA" id="ARBA00023015"/>
    </source>
</evidence>
<evidence type="ECO:0000259" key="9">
    <source>
        <dbReference type="PROSITE" id="PS50048"/>
    </source>
</evidence>
<evidence type="ECO:0000256" key="2">
    <source>
        <dbReference type="ARBA" id="ARBA00022723"/>
    </source>
</evidence>
<dbReference type="CDD" id="cd12148">
    <property type="entry name" value="fungal_TF_MHR"/>
    <property type="match status" value="1"/>
</dbReference>
<evidence type="ECO:0000256" key="8">
    <source>
        <dbReference type="SAM" id="MobiDB-lite"/>
    </source>
</evidence>
<dbReference type="GO" id="GO:0008270">
    <property type="term" value="F:zinc ion binding"/>
    <property type="evidence" value="ECO:0007669"/>
    <property type="project" value="InterPro"/>
</dbReference>
<dbReference type="InterPro" id="IPR036864">
    <property type="entry name" value="Zn2-C6_fun-type_DNA-bd_sf"/>
</dbReference>
<feature type="region of interest" description="Disordered" evidence="8">
    <location>
        <begin position="1182"/>
        <end position="1217"/>
    </location>
</feature>
<dbReference type="PROSITE" id="PS50048">
    <property type="entry name" value="ZN2_CY6_FUNGAL_2"/>
    <property type="match status" value="1"/>
</dbReference>
<keyword evidence="7" id="KW-0539">Nucleus</keyword>
<dbReference type="GeneID" id="18765572"/>
<dbReference type="KEGG" id="mbe:MBM_09637"/>
<organism evidence="10 11">
    <name type="scientific">Marssonina brunnea f. sp. multigermtubi (strain MB_m1)</name>
    <name type="common">Marssonina leaf spot fungus</name>
    <dbReference type="NCBI Taxonomy" id="1072389"/>
    <lineage>
        <taxon>Eukaryota</taxon>
        <taxon>Fungi</taxon>
        <taxon>Dikarya</taxon>
        <taxon>Ascomycota</taxon>
        <taxon>Pezizomycotina</taxon>
        <taxon>Leotiomycetes</taxon>
        <taxon>Helotiales</taxon>
        <taxon>Drepanopezizaceae</taxon>
        <taxon>Drepanopeziza</taxon>
    </lineage>
</organism>
<accession>K1WUA2</accession>
<dbReference type="eggNOG" id="ENOG502RVD5">
    <property type="taxonomic scope" value="Eukaryota"/>
</dbReference>
<feature type="compositionally biased region" description="Basic and acidic residues" evidence="8">
    <location>
        <begin position="1511"/>
        <end position="1535"/>
    </location>
</feature>
<dbReference type="HOGENOM" id="CLU_244147_0_0_1"/>
<dbReference type="InterPro" id="IPR001138">
    <property type="entry name" value="Zn2Cys6_DnaBD"/>
</dbReference>
<feature type="region of interest" description="Disordered" evidence="8">
    <location>
        <begin position="834"/>
        <end position="874"/>
    </location>
</feature>
<dbReference type="GO" id="GO:0005634">
    <property type="term" value="C:nucleus"/>
    <property type="evidence" value="ECO:0007669"/>
    <property type="project" value="UniProtKB-SubCell"/>
</dbReference>
<keyword evidence="2" id="KW-0479">Metal-binding</keyword>
<feature type="region of interest" description="Disordered" evidence="8">
    <location>
        <begin position="604"/>
        <end position="629"/>
    </location>
</feature>
<evidence type="ECO:0000256" key="7">
    <source>
        <dbReference type="ARBA" id="ARBA00023242"/>
    </source>
</evidence>
<dbReference type="Pfam" id="PF00172">
    <property type="entry name" value="Zn_clus"/>
    <property type="match status" value="1"/>
</dbReference>
<evidence type="ECO:0000256" key="3">
    <source>
        <dbReference type="ARBA" id="ARBA00022833"/>
    </source>
</evidence>
<evidence type="ECO:0000313" key="10">
    <source>
        <dbReference type="EMBL" id="EKD12138.1"/>
    </source>
</evidence>
<dbReference type="EMBL" id="JH921462">
    <property type="protein sequence ID" value="EKD12138.1"/>
    <property type="molecule type" value="Genomic_DNA"/>
</dbReference>
<dbReference type="GO" id="GO:0000981">
    <property type="term" value="F:DNA-binding transcription factor activity, RNA polymerase II-specific"/>
    <property type="evidence" value="ECO:0007669"/>
    <property type="project" value="InterPro"/>
</dbReference>